<dbReference type="Proteomes" id="UP001302494">
    <property type="component" value="Chromosome"/>
</dbReference>
<dbReference type="RefSeq" id="WP_312747715.1">
    <property type="nucleotide sequence ID" value="NZ_CP116968.1"/>
</dbReference>
<dbReference type="EMBL" id="CP116968">
    <property type="protein sequence ID" value="WNM63252.1"/>
    <property type="molecule type" value="Genomic_DNA"/>
</dbReference>
<sequence>MSVLSRNLLLALGAILFVGCSGPMSHYAKVERSLLAGNSAKAVTIIQSAEADYGDNNRLLYLLDQGMALHLAEQYVESNKVLEEAYTLVEDLYTKHLRDEASALLVNEAQRPFEGAPYEHVMINVVKALNYAALQQWNEALVEGRRIDHRLNVLHDKQEGKETYQEDPFARYLVGLLYDITGDLNNAYVGYRKAEQVYEDSRAWSHVVFPDILKADLIRTAERLGLSDEVQQYREKYPEVSISSASDGLYSQAQLIVISYHGQGPKKEDVIIDVPVSLDALYLVALTKPWFGRSTRDTRGGESLLYGIHGQIARIALPRLTVKKTSLAHDVIEVTDQTASFKTQSERMYDVAAVAEKNLADDYNGLVLRAVARSAMKMAAAEGITIGARAAAGRNNQDWVGLLVGAIARIFALATEEADIRSWRTLPGELQLTRLWVDPGDYSVAIQSMDHQGRKAGESQHHRLQLMKGETTLVIHQSFQ</sequence>
<gene>
    <name evidence="1" type="ORF">PQG83_05730</name>
</gene>
<accession>A0AA96JWW5</accession>
<name>A0AA96JWW5_9BACT</name>
<dbReference type="AlphaFoldDB" id="A0AA96JWW5"/>
<reference evidence="1 2" key="1">
    <citation type="submission" date="2023-01" db="EMBL/GenBank/DDBJ databases">
        <title>Cultivation and genomic characterization of new, ubiquitous marine nitrite-oxidizing bacteria from the Nitrospirales.</title>
        <authorList>
            <person name="Mueller A.J."/>
            <person name="Daebeler A."/>
            <person name="Herbold C.W."/>
            <person name="Kirkegaard R.H."/>
            <person name="Daims H."/>
        </authorList>
    </citation>
    <scope>NUCLEOTIDE SEQUENCE [LARGE SCALE GENOMIC DNA]</scope>
    <source>
        <strain evidence="1 2">DK</strain>
    </source>
</reference>
<dbReference type="PROSITE" id="PS51257">
    <property type="entry name" value="PROKAR_LIPOPROTEIN"/>
    <property type="match status" value="1"/>
</dbReference>
<evidence type="ECO:0000313" key="1">
    <source>
        <dbReference type="EMBL" id="WNM63252.1"/>
    </source>
</evidence>
<organism evidence="1 2">
    <name type="scientific">Candidatus Nitrospira neomarina</name>
    <dbReference type="NCBI Taxonomy" id="3020899"/>
    <lineage>
        <taxon>Bacteria</taxon>
        <taxon>Pseudomonadati</taxon>
        <taxon>Nitrospirota</taxon>
        <taxon>Nitrospiria</taxon>
        <taxon>Nitrospirales</taxon>
        <taxon>Nitrospiraceae</taxon>
        <taxon>Nitrospira</taxon>
    </lineage>
</organism>
<protein>
    <recommendedName>
        <fullName evidence="3">Lipoprotein</fullName>
    </recommendedName>
</protein>
<evidence type="ECO:0008006" key="3">
    <source>
        <dbReference type="Google" id="ProtNLM"/>
    </source>
</evidence>
<keyword evidence="2" id="KW-1185">Reference proteome</keyword>
<dbReference type="KEGG" id="nneo:PQG83_05730"/>
<evidence type="ECO:0000313" key="2">
    <source>
        <dbReference type="Proteomes" id="UP001302494"/>
    </source>
</evidence>
<proteinExistence type="predicted"/>